<evidence type="ECO:0000256" key="6">
    <source>
        <dbReference type="ARBA" id="ARBA00022801"/>
    </source>
</evidence>
<evidence type="ECO:0000313" key="11">
    <source>
        <dbReference type="Proteomes" id="UP001151699"/>
    </source>
</evidence>
<keyword evidence="7" id="KW-0460">Magnesium</keyword>
<dbReference type="NCBIfam" id="TIGR01544">
    <property type="entry name" value="HAD-SF-IE"/>
    <property type="match status" value="1"/>
</dbReference>
<dbReference type="Gene3D" id="3.40.50.1000">
    <property type="entry name" value="HAD superfamily/HAD-like"/>
    <property type="match status" value="1"/>
</dbReference>
<comment type="subcellular location">
    <subcellularLocation>
        <location evidence="9">Cytoplasm</location>
    </subcellularLocation>
</comment>
<gene>
    <name evidence="10" type="primary">cN-IIIB</name>
    <name evidence="10" type="ORF">Bhyg_00978</name>
</gene>
<dbReference type="AlphaFoldDB" id="A0A9Q0NAJ5"/>
<dbReference type="InterPro" id="IPR036412">
    <property type="entry name" value="HAD-like_sf"/>
</dbReference>
<evidence type="ECO:0000256" key="8">
    <source>
        <dbReference type="ARBA" id="ARBA00023080"/>
    </source>
</evidence>
<keyword evidence="5 9" id="KW-0547">Nucleotide-binding</keyword>
<dbReference type="SFLD" id="SFLDS00003">
    <property type="entry name" value="Haloacid_Dehalogenase"/>
    <property type="match status" value="1"/>
</dbReference>
<dbReference type="InterPro" id="IPR006434">
    <property type="entry name" value="Pyrimidine_nucleotidase_eu"/>
</dbReference>
<evidence type="ECO:0000256" key="1">
    <source>
        <dbReference type="ARBA" id="ARBA00000815"/>
    </source>
</evidence>
<evidence type="ECO:0000256" key="7">
    <source>
        <dbReference type="ARBA" id="ARBA00022842"/>
    </source>
</evidence>
<comment type="caution">
    <text evidence="10">The sequence shown here is derived from an EMBL/GenBank/DDBJ whole genome shotgun (WGS) entry which is preliminary data.</text>
</comment>
<dbReference type="InterPro" id="IPR023214">
    <property type="entry name" value="HAD_sf"/>
</dbReference>
<comment type="similarity">
    <text evidence="2 9">Belongs to the pyrimidine 5'-nucleotidase family.</text>
</comment>
<keyword evidence="4" id="KW-0479">Metal-binding</keyword>
<proteinExistence type="inferred from homology"/>
<dbReference type="PANTHER" id="PTHR13045:SF0">
    <property type="entry name" value="7-METHYLGUANOSINE PHOSPHATE-SPECIFIC 5'-NUCLEOTIDASE"/>
    <property type="match status" value="1"/>
</dbReference>
<dbReference type="OrthoDB" id="10014216at2759"/>
<keyword evidence="11" id="KW-1185">Reference proteome</keyword>
<sequence>MVSLTLNSADWTTCAVFFIHLTLFYGRRTWRQINVLQEYQFQTLSQAMTVKLSDISALDSPKCKIKDPAKVEHLLNQLACGGVNRLQIVADFDFTITKRQLENGERVLSSFGLLEQCPSLPEVYRQKANELKEKYFPIEINPHMDVSEKIEAMVEWWSRSSELLKGFPLSQNEIESIAEHYKDATRDGAKDLFDQLHKSNVPILIFSAGLGDSVRAMLKYFNMLLPNVKLVSNFLKYKDGLLDGYDTHNMIHVFNKNESALKGSKEYDLLHDRNNIIVMGDSLGDSSMGNGCVSGSEAHILKIGFLNEHVSSTASVMSEQHAKNIV</sequence>
<accession>A0A9Q0NAJ5</accession>
<dbReference type="PANTHER" id="PTHR13045">
    <property type="entry name" value="5'-NUCLEOTIDASE"/>
    <property type="match status" value="1"/>
</dbReference>
<evidence type="ECO:0000256" key="4">
    <source>
        <dbReference type="ARBA" id="ARBA00022723"/>
    </source>
</evidence>
<dbReference type="GO" id="GO:0008253">
    <property type="term" value="F:5'-nucleotidase activity"/>
    <property type="evidence" value="ECO:0007669"/>
    <property type="project" value="UniProtKB-EC"/>
</dbReference>
<protein>
    <recommendedName>
        <fullName evidence="3 9">5'-nucleotidase</fullName>
        <ecNumber evidence="3 9">3.1.3.5</ecNumber>
    </recommendedName>
</protein>
<dbReference type="GO" id="GO:0000287">
    <property type="term" value="F:magnesium ion binding"/>
    <property type="evidence" value="ECO:0007669"/>
    <property type="project" value="InterPro"/>
</dbReference>
<name>A0A9Q0NAJ5_9DIPT</name>
<reference evidence="10" key="1">
    <citation type="submission" date="2022-07" db="EMBL/GenBank/DDBJ databases">
        <authorList>
            <person name="Trinca V."/>
            <person name="Uliana J.V.C."/>
            <person name="Torres T.T."/>
            <person name="Ward R.J."/>
            <person name="Monesi N."/>
        </authorList>
    </citation>
    <scope>NUCLEOTIDE SEQUENCE</scope>
    <source>
        <strain evidence="10">HSMRA1968</strain>
        <tissue evidence="10">Whole embryos</tissue>
    </source>
</reference>
<dbReference type="Proteomes" id="UP001151699">
    <property type="component" value="Chromosome A"/>
</dbReference>
<dbReference type="Gene3D" id="1.10.150.340">
    <property type="entry name" value="Pyrimidine 5'-nucleotidase (UMPH-1), N-terminal domain"/>
    <property type="match status" value="1"/>
</dbReference>
<dbReference type="EC" id="3.1.3.5" evidence="3 9"/>
<keyword evidence="9" id="KW-0963">Cytoplasm</keyword>
<dbReference type="GO" id="GO:0009117">
    <property type="term" value="P:nucleotide metabolic process"/>
    <property type="evidence" value="ECO:0007669"/>
    <property type="project" value="UniProtKB-KW"/>
</dbReference>
<organism evidence="10 11">
    <name type="scientific">Pseudolycoriella hygida</name>
    <dbReference type="NCBI Taxonomy" id="35572"/>
    <lineage>
        <taxon>Eukaryota</taxon>
        <taxon>Metazoa</taxon>
        <taxon>Ecdysozoa</taxon>
        <taxon>Arthropoda</taxon>
        <taxon>Hexapoda</taxon>
        <taxon>Insecta</taxon>
        <taxon>Pterygota</taxon>
        <taxon>Neoptera</taxon>
        <taxon>Endopterygota</taxon>
        <taxon>Diptera</taxon>
        <taxon>Nematocera</taxon>
        <taxon>Sciaroidea</taxon>
        <taxon>Sciaridae</taxon>
        <taxon>Pseudolycoriella</taxon>
    </lineage>
</organism>
<evidence type="ECO:0000256" key="5">
    <source>
        <dbReference type="ARBA" id="ARBA00022741"/>
    </source>
</evidence>
<dbReference type="SFLD" id="SFLDG01128">
    <property type="entry name" value="C1.4:_5'-Nucleotidase_Like"/>
    <property type="match status" value="1"/>
</dbReference>
<evidence type="ECO:0000256" key="2">
    <source>
        <dbReference type="ARBA" id="ARBA00008389"/>
    </source>
</evidence>
<dbReference type="SUPFAM" id="SSF56784">
    <property type="entry name" value="HAD-like"/>
    <property type="match status" value="1"/>
</dbReference>
<keyword evidence="6 9" id="KW-0378">Hydrolase</keyword>
<evidence type="ECO:0000313" key="10">
    <source>
        <dbReference type="EMBL" id="KAJ6645769.1"/>
    </source>
</evidence>
<dbReference type="GO" id="GO:0005737">
    <property type="term" value="C:cytoplasm"/>
    <property type="evidence" value="ECO:0007669"/>
    <property type="project" value="UniProtKB-SubCell"/>
</dbReference>
<dbReference type="GO" id="GO:0000166">
    <property type="term" value="F:nucleotide binding"/>
    <property type="evidence" value="ECO:0007669"/>
    <property type="project" value="UniProtKB-KW"/>
</dbReference>
<comment type="catalytic activity">
    <reaction evidence="1 9">
        <text>a ribonucleoside 5'-phosphate + H2O = a ribonucleoside + phosphate</text>
        <dbReference type="Rhea" id="RHEA:12484"/>
        <dbReference type="ChEBI" id="CHEBI:15377"/>
        <dbReference type="ChEBI" id="CHEBI:18254"/>
        <dbReference type="ChEBI" id="CHEBI:43474"/>
        <dbReference type="ChEBI" id="CHEBI:58043"/>
        <dbReference type="EC" id="3.1.3.5"/>
    </reaction>
</comment>
<keyword evidence="8 9" id="KW-0546">Nucleotide metabolism</keyword>
<dbReference type="Pfam" id="PF05822">
    <property type="entry name" value="UMPH-1"/>
    <property type="match status" value="1"/>
</dbReference>
<dbReference type="FunFam" id="1.10.150.340:FF:000001">
    <property type="entry name" value="Cytosolic 5-nucleotidase 3-like"/>
    <property type="match status" value="1"/>
</dbReference>
<dbReference type="EMBL" id="WJQU01000001">
    <property type="protein sequence ID" value="KAJ6645769.1"/>
    <property type="molecule type" value="Genomic_DNA"/>
</dbReference>
<evidence type="ECO:0000256" key="9">
    <source>
        <dbReference type="RuleBase" id="RU361276"/>
    </source>
</evidence>
<evidence type="ECO:0000256" key="3">
    <source>
        <dbReference type="ARBA" id="ARBA00012643"/>
    </source>
</evidence>